<keyword evidence="5" id="KW-1003">Cell membrane</keyword>
<comment type="subcellular location">
    <subcellularLocation>
        <location evidence="1">Bacterial flagellum basal body</location>
    </subcellularLocation>
    <subcellularLocation>
        <location evidence="2">Cell membrane</location>
        <topology evidence="2">Peripheral membrane protein</topology>
        <orientation evidence="2">Cytoplasmic side</orientation>
    </subcellularLocation>
</comment>
<keyword evidence="8" id="KW-0472">Membrane</keyword>
<evidence type="ECO:0000313" key="16">
    <source>
        <dbReference type="Proteomes" id="UP000181897"/>
    </source>
</evidence>
<evidence type="ECO:0000256" key="11">
    <source>
        <dbReference type="SAM" id="MobiDB-lite"/>
    </source>
</evidence>
<keyword evidence="15" id="KW-0282">Flagellum</keyword>
<dbReference type="EMBL" id="CP018076">
    <property type="protein sequence ID" value="APE43953.1"/>
    <property type="molecule type" value="Genomic_DNA"/>
</dbReference>
<dbReference type="InterPro" id="IPR032779">
    <property type="entry name" value="FliG_M"/>
</dbReference>
<dbReference type="InterPro" id="IPR028263">
    <property type="entry name" value="FliG_N"/>
</dbReference>
<evidence type="ECO:0000259" key="14">
    <source>
        <dbReference type="Pfam" id="PF14842"/>
    </source>
</evidence>
<evidence type="ECO:0000256" key="5">
    <source>
        <dbReference type="ARBA" id="ARBA00022475"/>
    </source>
</evidence>
<dbReference type="STRING" id="1917485.BOO69_11450"/>
<evidence type="ECO:0000256" key="8">
    <source>
        <dbReference type="ARBA" id="ARBA00023136"/>
    </source>
</evidence>
<dbReference type="Pfam" id="PF14841">
    <property type="entry name" value="FliG_M"/>
    <property type="match status" value="1"/>
</dbReference>
<dbReference type="SUPFAM" id="SSF48029">
    <property type="entry name" value="FliG"/>
    <property type="match status" value="2"/>
</dbReference>
<evidence type="ECO:0000256" key="9">
    <source>
        <dbReference type="ARBA" id="ARBA00023143"/>
    </source>
</evidence>
<dbReference type="RefSeq" id="WP_071972290.1">
    <property type="nucleotide sequence ID" value="NZ_CP018076.1"/>
</dbReference>
<evidence type="ECO:0000256" key="2">
    <source>
        <dbReference type="ARBA" id="ARBA00004413"/>
    </source>
</evidence>
<sequence>MNDMVPIGSISPLATSSETTGAPVTLSRRAKAAVVVRLLLNEGAELPLEDLPDDLQVALTQQMGEMRSVDRDTLAAVAAEFAAEIERIGLSFPAGIAGALEVLDGRISQQTALRLRKEAGVRQWGDPWARLRELGADRLLPVLQNESVEVAAVMLAKLPVPLAADLLGRLPGPQARRITYAVSLTSAVTPDAVDRIGVALAMQLDAQPPRAFDSDPVARVGAILNSSSTLTRDDVLTGLDETDQGFANAVRKAIFTFANIPTRVARRDVPRLLREVPPDSLLTALAGAEAAGFAATRDFILDNMSGRMADQLREEIAEAGKIKPADAEAAMTEVVGTIRRMEAAGDLLLLTEEDAEDAD</sequence>
<keyword evidence="7" id="KW-0283">Flagellar rotation</keyword>
<evidence type="ECO:0000259" key="13">
    <source>
        <dbReference type="Pfam" id="PF14841"/>
    </source>
</evidence>
<gene>
    <name evidence="15" type="ORF">BOO69_11450</name>
</gene>
<dbReference type="GO" id="GO:0003774">
    <property type="term" value="F:cytoskeletal motor activity"/>
    <property type="evidence" value="ECO:0007669"/>
    <property type="project" value="InterPro"/>
</dbReference>
<evidence type="ECO:0000256" key="7">
    <source>
        <dbReference type="ARBA" id="ARBA00022779"/>
    </source>
</evidence>
<comment type="similarity">
    <text evidence="3">Belongs to the FliG family.</text>
</comment>
<dbReference type="GO" id="GO:0009425">
    <property type="term" value="C:bacterial-type flagellum basal body"/>
    <property type="evidence" value="ECO:0007669"/>
    <property type="project" value="UniProtKB-SubCell"/>
</dbReference>
<keyword evidence="16" id="KW-1185">Reference proteome</keyword>
<evidence type="ECO:0000259" key="12">
    <source>
        <dbReference type="Pfam" id="PF01706"/>
    </source>
</evidence>
<dbReference type="AlphaFoldDB" id="A0A1J0WI05"/>
<dbReference type="InterPro" id="IPR011002">
    <property type="entry name" value="FliG_a-hlx"/>
</dbReference>
<dbReference type="InterPro" id="IPR023087">
    <property type="entry name" value="Flg_Motor_Flig_C"/>
</dbReference>
<feature type="domain" description="Flagellar motor switch protein FliG middle" evidence="13">
    <location>
        <begin position="137"/>
        <end position="207"/>
    </location>
</feature>
<keyword evidence="9" id="KW-0975">Bacterial flagellum</keyword>
<evidence type="ECO:0000313" key="15">
    <source>
        <dbReference type="EMBL" id="APE43953.1"/>
    </source>
</evidence>
<dbReference type="GO" id="GO:0006935">
    <property type="term" value="P:chemotaxis"/>
    <property type="evidence" value="ECO:0007669"/>
    <property type="project" value="UniProtKB-KW"/>
</dbReference>
<dbReference type="GO" id="GO:0071973">
    <property type="term" value="P:bacterial-type flagellum-dependent cell motility"/>
    <property type="evidence" value="ECO:0007669"/>
    <property type="project" value="InterPro"/>
</dbReference>
<evidence type="ECO:0000256" key="3">
    <source>
        <dbReference type="ARBA" id="ARBA00010299"/>
    </source>
</evidence>
<feature type="domain" description="Flagellar motor switch protein FliG N-terminal" evidence="14">
    <location>
        <begin position="26"/>
        <end position="126"/>
    </location>
</feature>
<feature type="domain" description="Flagellar motor switch protein FliG C-terminal" evidence="12">
    <location>
        <begin position="238"/>
        <end position="348"/>
    </location>
</feature>
<name>A0A1J0WI05_9RHOB</name>
<keyword evidence="15" id="KW-0969">Cilium</keyword>
<dbReference type="OrthoDB" id="7616820at2"/>
<evidence type="ECO:0000256" key="10">
    <source>
        <dbReference type="ARBA" id="ARBA00025598"/>
    </source>
</evidence>
<dbReference type="KEGG" id="suam:BOO69_11450"/>
<evidence type="ECO:0000256" key="1">
    <source>
        <dbReference type="ARBA" id="ARBA00004117"/>
    </source>
</evidence>
<accession>A0A1J0WI05</accession>
<dbReference type="PRINTS" id="PR00954">
    <property type="entry name" value="FLGMOTORFLIG"/>
</dbReference>
<keyword evidence="15" id="KW-0966">Cell projection</keyword>
<dbReference type="Pfam" id="PF14842">
    <property type="entry name" value="FliG_N"/>
    <property type="match status" value="1"/>
</dbReference>
<dbReference type="Proteomes" id="UP000181897">
    <property type="component" value="Chromosome"/>
</dbReference>
<protein>
    <recommendedName>
        <fullName evidence="4">Flagellar motor switch protein FliG</fullName>
    </recommendedName>
</protein>
<proteinExistence type="inferred from homology"/>
<reference evidence="15 16" key="1">
    <citation type="submission" date="2016-11" db="EMBL/GenBank/DDBJ databases">
        <title>Complete genome sequence of Sulfitobacter sp. AM1-D1, a toxic bacteria associated with marine dinoflagellate Alexandrium minutum in East China Sea.</title>
        <authorList>
            <person name="Yang Q."/>
            <person name="Zhang X."/>
            <person name="Tian X."/>
        </authorList>
    </citation>
    <scope>NUCLEOTIDE SEQUENCE [LARGE SCALE GENOMIC DNA]</scope>
    <source>
        <strain evidence="15 16">AM1-D1</strain>
    </source>
</reference>
<dbReference type="Pfam" id="PF01706">
    <property type="entry name" value="FliG_C"/>
    <property type="match status" value="1"/>
</dbReference>
<dbReference type="PANTHER" id="PTHR30534">
    <property type="entry name" value="FLAGELLAR MOTOR SWITCH PROTEIN FLIG"/>
    <property type="match status" value="1"/>
</dbReference>
<feature type="compositionally biased region" description="Polar residues" evidence="11">
    <location>
        <begin position="12"/>
        <end position="22"/>
    </location>
</feature>
<comment type="function">
    <text evidence="10">FliG is one of three proteins (FliG, FliN, FliM) that forms the rotor-mounted switch complex (C ring), located at the base of the basal body. This complex interacts with the CheY and CheZ chemotaxis proteins, in addition to contacting components of the motor that determine the direction of flagellar rotation.</text>
</comment>
<dbReference type="Gene3D" id="1.10.220.30">
    <property type="match status" value="3"/>
</dbReference>
<organism evidence="15 16">
    <name type="scientific">Sulfitobacter alexandrii</name>
    <dbReference type="NCBI Taxonomy" id="1917485"/>
    <lineage>
        <taxon>Bacteria</taxon>
        <taxon>Pseudomonadati</taxon>
        <taxon>Pseudomonadota</taxon>
        <taxon>Alphaproteobacteria</taxon>
        <taxon>Rhodobacterales</taxon>
        <taxon>Roseobacteraceae</taxon>
        <taxon>Sulfitobacter</taxon>
    </lineage>
</organism>
<dbReference type="GO" id="GO:0005886">
    <property type="term" value="C:plasma membrane"/>
    <property type="evidence" value="ECO:0007669"/>
    <property type="project" value="UniProtKB-SubCell"/>
</dbReference>
<dbReference type="InterPro" id="IPR000090">
    <property type="entry name" value="Flg_Motor_Flig"/>
</dbReference>
<keyword evidence="6" id="KW-0145">Chemotaxis</keyword>
<evidence type="ECO:0000256" key="4">
    <source>
        <dbReference type="ARBA" id="ARBA00021870"/>
    </source>
</evidence>
<dbReference type="PANTHER" id="PTHR30534:SF0">
    <property type="entry name" value="FLAGELLAR MOTOR SWITCH PROTEIN FLIG"/>
    <property type="match status" value="1"/>
</dbReference>
<feature type="region of interest" description="Disordered" evidence="11">
    <location>
        <begin position="1"/>
        <end position="22"/>
    </location>
</feature>
<evidence type="ECO:0000256" key="6">
    <source>
        <dbReference type="ARBA" id="ARBA00022500"/>
    </source>
</evidence>